<dbReference type="UniPathway" id="UPA00241">
    <property type="reaction ID" value="UER00356"/>
</dbReference>
<comment type="function">
    <text evidence="5">Catalyzes the phosphorylation of the 3'-hydroxyl group of dephosphocoenzyme A to form coenzyme A.</text>
</comment>
<dbReference type="GO" id="GO:0005524">
    <property type="term" value="F:ATP binding"/>
    <property type="evidence" value="ECO:0007669"/>
    <property type="project" value="UniProtKB-UniRule"/>
</dbReference>
<dbReference type="NCBIfam" id="TIGR00152">
    <property type="entry name" value="dephospho-CoA kinase"/>
    <property type="match status" value="1"/>
</dbReference>
<protein>
    <recommendedName>
        <fullName evidence="5 6">Dephospho-CoA kinase</fullName>
        <ecNumber evidence="5 6">2.7.1.24</ecNumber>
    </recommendedName>
    <alternativeName>
        <fullName evidence="5">Dephosphocoenzyme A kinase</fullName>
    </alternativeName>
</protein>
<keyword evidence="5 7" id="KW-0418">Kinase</keyword>
<dbReference type="HAMAP" id="MF_00376">
    <property type="entry name" value="Dephospho_CoA_kinase"/>
    <property type="match status" value="1"/>
</dbReference>
<dbReference type="PANTHER" id="PTHR10695:SF46">
    <property type="entry name" value="BIFUNCTIONAL COENZYME A SYNTHASE-RELATED"/>
    <property type="match status" value="1"/>
</dbReference>
<dbReference type="PROSITE" id="PS51219">
    <property type="entry name" value="DPCK"/>
    <property type="match status" value="1"/>
</dbReference>
<dbReference type="Pfam" id="PF01121">
    <property type="entry name" value="CoaE"/>
    <property type="match status" value="1"/>
</dbReference>
<dbReference type="RefSeq" id="WP_115835279.1">
    <property type="nucleotide sequence ID" value="NZ_CP025086.1"/>
</dbReference>
<gene>
    <name evidence="5" type="primary">coaE</name>
    <name evidence="7" type="ORF">DES32_0745</name>
</gene>
<dbReference type="Gene3D" id="3.40.50.300">
    <property type="entry name" value="P-loop containing nucleotide triphosphate hydrolases"/>
    <property type="match status" value="1"/>
</dbReference>
<keyword evidence="2 5" id="KW-0547">Nucleotide-binding</keyword>
<dbReference type="CDD" id="cd02022">
    <property type="entry name" value="DPCK"/>
    <property type="match status" value="1"/>
</dbReference>
<dbReference type="OrthoDB" id="9812943at2"/>
<evidence type="ECO:0000313" key="8">
    <source>
        <dbReference type="Proteomes" id="UP000256900"/>
    </source>
</evidence>
<organism evidence="7 8">
    <name type="scientific">Methylovirgula ligni</name>
    <dbReference type="NCBI Taxonomy" id="569860"/>
    <lineage>
        <taxon>Bacteria</taxon>
        <taxon>Pseudomonadati</taxon>
        <taxon>Pseudomonadota</taxon>
        <taxon>Alphaproteobacteria</taxon>
        <taxon>Hyphomicrobiales</taxon>
        <taxon>Beijerinckiaceae</taxon>
        <taxon>Methylovirgula</taxon>
    </lineage>
</organism>
<evidence type="ECO:0000313" key="7">
    <source>
        <dbReference type="EMBL" id="REF89523.1"/>
    </source>
</evidence>
<dbReference type="GO" id="GO:0004140">
    <property type="term" value="F:dephospho-CoA kinase activity"/>
    <property type="evidence" value="ECO:0007669"/>
    <property type="project" value="UniProtKB-UniRule"/>
</dbReference>
<comment type="caution">
    <text evidence="7">The sequence shown here is derived from an EMBL/GenBank/DDBJ whole genome shotgun (WGS) entry which is preliminary data.</text>
</comment>
<keyword evidence="4 5" id="KW-0173">Coenzyme A biosynthesis</keyword>
<dbReference type="InterPro" id="IPR027417">
    <property type="entry name" value="P-loop_NTPase"/>
</dbReference>
<accession>A0A3D9Z2Y5</accession>
<comment type="catalytic activity">
    <reaction evidence="5">
        <text>3'-dephospho-CoA + ATP = ADP + CoA + H(+)</text>
        <dbReference type="Rhea" id="RHEA:18245"/>
        <dbReference type="ChEBI" id="CHEBI:15378"/>
        <dbReference type="ChEBI" id="CHEBI:30616"/>
        <dbReference type="ChEBI" id="CHEBI:57287"/>
        <dbReference type="ChEBI" id="CHEBI:57328"/>
        <dbReference type="ChEBI" id="CHEBI:456216"/>
        <dbReference type="EC" id="2.7.1.24"/>
    </reaction>
</comment>
<dbReference type="Proteomes" id="UP000256900">
    <property type="component" value="Unassembled WGS sequence"/>
</dbReference>
<keyword evidence="8" id="KW-1185">Reference proteome</keyword>
<evidence type="ECO:0000256" key="3">
    <source>
        <dbReference type="ARBA" id="ARBA00022840"/>
    </source>
</evidence>
<dbReference type="PANTHER" id="PTHR10695">
    <property type="entry name" value="DEPHOSPHO-COA KINASE-RELATED"/>
    <property type="match status" value="1"/>
</dbReference>
<keyword evidence="5" id="KW-0963">Cytoplasm</keyword>
<dbReference type="InterPro" id="IPR001977">
    <property type="entry name" value="Depp_CoAkinase"/>
</dbReference>
<comment type="similarity">
    <text evidence="1 5">Belongs to the CoaE family.</text>
</comment>
<evidence type="ECO:0000256" key="6">
    <source>
        <dbReference type="NCBIfam" id="TIGR00152"/>
    </source>
</evidence>
<dbReference type="EC" id="2.7.1.24" evidence="5 6"/>
<dbReference type="SUPFAM" id="SSF52540">
    <property type="entry name" value="P-loop containing nucleoside triphosphate hydrolases"/>
    <property type="match status" value="1"/>
</dbReference>
<evidence type="ECO:0000256" key="4">
    <source>
        <dbReference type="ARBA" id="ARBA00022993"/>
    </source>
</evidence>
<comment type="pathway">
    <text evidence="5">Cofactor biosynthesis; coenzyme A biosynthesis; CoA from (R)-pantothenate: step 5/5.</text>
</comment>
<reference evidence="7 8" key="1">
    <citation type="submission" date="2018-08" db="EMBL/GenBank/DDBJ databases">
        <title>Genomic Encyclopedia of Type Strains, Phase IV (KMG-IV): sequencing the most valuable type-strain genomes for metagenomic binning, comparative biology and taxonomic classification.</title>
        <authorList>
            <person name="Goeker M."/>
        </authorList>
    </citation>
    <scope>NUCLEOTIDE SEQUENCE [LARGE SCALE GENOMIC DNA]</scope>
    <source>
        <strain evidence="7 8">BW863</strain>
    </source>
</reference>
<proteinExistence type="inferred from homology"/>
<comment type="subcellular location">
    <subcellularLocation>
        <location evidence="5">Cytoplasm</location>
    </subcellularLocation>
</comment>
<dbReference type="GO" id="GO:0015937">
    <property type="term" value="P:coenzyme A biosynthetic process"/>
    <property type="evidence" value="ECO:0007669"/>
    <property type="project" value="UniProtKB-UniRule"/>
</dbReference>
<keyword evidence="3 5" id="KW-0067">ATP-binding</keyword>
<evidence type="ECO:0000256" key="2">
    <source>
        <dbReference type="ARBA" id="ARBA00022741"/>
    </source>
</evidence>
<evidence type="ECO:0000256" key="5">
    <source>
        <dbReference type="HAMAP-Rule" id="MF_00376"/>
    </source>
</evidence>
<keyword evidence="5" id="KW-0808">Transferase</keyword>
<sequence length="202" mass="21296">MFVLGLTGSIGMGKSTTAAMFREAGVPVHDSDAAVHALYRGAAAPLVEAAFPGTLQNGEIDRARLAARVIHDAAALKRLEAIVHPLVRAGRAEFVAKARADGADLVVLDIPLLYETGCESEVDAVLLVTAPEEVQKSRIAARPGMTGAKLAAIIAKQMPDTEKRRRADIILDTSSGHAAVAQHVQDLIAAIRTGRVKSRDHA</sequence>
<dbReference type="GO" id="GO:0005737">
    <property type="term" value="C:cytoplasm"/>
    <property type="evidence" value="ECO:0007669"/>
    <property type="project" value="UniProtKB-SubCell"/>
</dbReference>
<feature type="binding site" evidence="5">
    <location>
        <begin position="11"/>
        <end position="16"/>
    </location>
    <ligand>
        <name>ATP</name>
        <dbReference type="ChEBI" id="CHEBI:30616"/>
    </ligand>
</feature>
<name>A0A3D9Z2Y5_9HYPH</name>
<dbReference type="EMBL" id="QUMO01000001">
    <property type="protein sequence ID" value="REF89523.1"/>
    <property type="molecule type" value="Genomic_DNA"/>
</dbReference>
<dbReference type="AlphaFoldDB" id="A0A3D9Z2Y5"/>
<evidence type="ECO:0000256" key="1">
    <source>
        <dbReference type="ARBA" id="ARBA00009018"/>
    </source>
</evidence>